<dbReference type="FunCoup" id="A0A194RIS4">
    <property type="interactions" value="331"/>
</dbReference>
<dbReference type="PANTHER" id="PTHR11923:SF110">
    <property type="entry name" value="SCAVENGER RECEPTOR CLASS B MEMBER 1"/>
    <property type="match status" value="1"/>
</dbReference>
<dbReference type="GO" id="GO:0005044">
    <property type="term" value="F:scavenger receptor activity"/>
    <property type="evidence" value="ECO:0007669"/>
    <property type="project" value="TreeGrafter"/>
</dbReference>
<evidence type="ECO:0000256" key="2">
    <source>
        <dbReference type="ARBA" id="ARBA00004651"/>
    </source>
</evidence>
<keyword evidence="6 14" id="KW-1133">Transmembrane helix</keyword>
<dbReference type="AlphaFoldDB" id="A0A194RIS4"/>
<keyword evidence="9 15" id="KW-0675">Receptor</keyword>
<keyword evidence="16" id="KW-1185">Reference proteome</keyword>
<dbReference type="InParanoid" id="A0A194RIS4"/>
<evidence type="ECO:0000256" key="8">
    <source>
        <dbReference type="ARBA" id="ARBA00023157"/>
    </source>
</evidence>
<organism evidence="15 16">
    <name type="scientific">Papilio machaon</name>
    <name type="common">Old World swallowtail butterfly</name>
    <dbReference type="NCBI Taxonomy" id="76193"/>
    <lineage>
        <taxon>Eukaryota</taxon>
        <taxon>Metazoa</taxon>
        <taxon>Ecdysozoa</taxon>
        <taxon>Arthropoda</taxon>
        <taxon>Hexapoda</taxon>
        <taxon>Insecta</taxon>
        <taxon>Pterygota</taxon>
        <taxon>Neoptera</taxon>
        <taxon>Endopterygota</taxon>
        <taxon>Lepidoptera</taxon>
        <taxon>Glossata</taxon>
        <taxon>Ditrysia</taxon>
        <taxon>Papilionoidea</taxon>
        <taxon>Papilionidae</taxon>
        <taxon>Papilioninae</taxon>
        <taxon>Papilio</taxon>
    </lineage>
</organism>
<evidence type="ECO:0000256" key="13">
    <source>
        <dbReference type="SAM" id="MobiDB-lite"/>
    </source>
</evidence>
<feature type="transmembrane region" description="Helical" evidence="14">
    <location>
        <begin position="527"/>
        <end position="548"/>
    </location>
</feature>
<keyword evidence="5 14" id="KW-0812">Transmembrane</keyword>
<evidence type="ECO:0000313" key="16">
    <source>
        <dbReference type="Proteomes" id="UP000053240"/>
    </source>
</evidence>
<dbReference type="PANTHER" id="PTHR11923">
    <property type="entry name" value="SCAVENGER RECEPTOR CLASS B TYPE-1 SR-B1"/>
    <property type="match status" value="1"/>
</dbReference>
<keyword evidence="10" id="KW-0325">Glycoprotein</keyword>
<keyword evidence="8" id="KW-1015">Disulfide bond</keyword>
<comment type="similarity">
    <text evidence="3">Belongs to the CD36 family.</text>
</comment>
<reference evidence="15 16" key="1">
    <citation type="journal article" date="2015" name="Nat. Commun.">
        <title>Outbred genome sequencing and CRISPR/Cas9 gene editing in butterflies.</title>
        <authorList>
            <person name="Li X."/>
            <person name="Fan D."/>
            <person name="Zhang W."/>
            <person name="Liu G."/>
            <person name="Zhang L."/>
            <person name="Zhao L."/>
            <person name="Fang X."/>
            <person name="Chen L."/>
            <person name="Dong Y."/>
            <person name="Chen Y."/>
            <person name="Ding Y."/>
            <person name="Zhao R."/>
            <person name="Feng M."/>
            <person name="Zhu Y."/>
            <person name="Feng Y."/>
            <person name="Jiang X."/>
            <person name="Zhu D."/>
            <person name="Xiang H."/>
            <person name="Feng X."/>
            <person name="Li S."/>
            <person name="Wang J."/>
            <person name="Zhang G."/>
            <person name="Kronforst M.R."/>
            <person name="Wang W."/>
        </authorList>
    </citation>
    <scope>NUCLEOTIDE SEQUENCE [LARGE SCALE GENOMIC DNA]</scope>
    <source>
        <strain evidence="15">Ya'a_city_454_Pm</strain>
        <tissue evidence="15">Whole body</tissue>
    </source>
</reference>
<name>A0A194RIS4_PAPMA</name>
<evidence type="ECO:0000313" key="15">
    <source>
        <dbReference type="EMBL" id="KPJ17344.1"/>
    </source>
</evidence>
<feature type="compositionally biased region" description="Basic and acidic residues" evidence="13">
    <location>
        <begin position="573"/>
        <end position="585"/>
    </location>
</feature>
<dbReference type="GO" id="GO:0005737">
    <property type="term" value="C:cytoplasm"/>
    <property type="evidence" value="ECO:0007669"/>
    <property type="project" value="TreeGrafter"/>
</dbReference>
<dbReference type="Proteomes" id="UP000053240">
    <property type="component" value="Unassembled WGS sequence"/>
</dbReference>
<accession>A0A194RIS4</accession>
<evidence type="ECO:0000256" key="10">
    <source>
        <dbReference type="ARBA" id="ARBA00023180"/>
    </source>
</evidence>
<evidence type="ECO:0000256" key="3">
    <source>
        <dbReference type="ARBA" id="ARBA00010532"/>
    </source>
</evidence>
<evidence type="ECO:0000256" key="14">
    <source>
        <dbReference type="SAM" id="Phobius"/>
    </source>
</evidence>
<keyword evidence="4" id="KW-1003">Cell membrane</keyword>
<evidence type="ECO:0000256" key="12">
    <source>
        <dbReference type="ARBA" id="ARBA00042244"/>
    </source>
</evidence>
<dbReference type="InterPro" id="IPR002159">
    <property type="entry name" value="CD36_fam"/>
</dbReference>
<evidence type="ECO:0000256" key="9">
    <source>
        <dbReference type="ARBA" id="ARBA00023170"/>
    </source>
</evidence>
<evidence type="ECO:0000256" key="1">
    <source>
        <dbReference type="ARBA" id="ARBA00004189"/>
    </source>
</evidence>
<evidence type="ECO:0000256" key="5">
    <source>
        <dbReference type="ARBA" id="ARBA00022692"/>
    </source>
</evidence>
<evidence type="ECO:0000256" key="4">
    <source>
        <dbReference type="ARBA" id="ARBA00022475"/>
    </source>
</evidence>
<gene>
    <name evidence="15" type="ORF">RR48_08530</name>
</gene>
<evidence type="ECO:0000256" key="11">
    <source>
        <dbReference type="ARBA" id="ARBA00040821"/>
    </source>
</evidence>
<dbReference type="GO" id="GO:0005901">
    <property type="term" value="C:caveola"/>
    <property type="evidence" value="ECO:0007669"/>
    <property type="project" value="UniProtKB-SubCell"/>
</dbReference>
<feature type="transmembrane region" description="Helical" evidence="14">
    <location>
        <begin position="20"/>
        <end position="45"/>
    </location>
</feature>
<keyword evidence="7 14" id="KW-0472">Membrane</keyword>
<evidence type="ECO:0000256" key="6">
    <source>
        <dbReference type="ARBA" id="ARBA00022989"/>
    </source>
</evidence>
<sequence length="585" mass="66058">MALKVQLSRYVERVKDNRGIRFVLASAVVLLLLGIICAIFFSSWVKLFIDHELVLRPGSMTFEWWARPPVRPFVKVYVYNVTNADEFLNNGSKPILDELGPYVYSEEWEKVNITDNENGTLSFHYKRTYTFQPDMSAGPDDDVVVVPNIPMLKLLALLNEMFNWMAMADLMTMLIQWMKRPVWFIGLLNKMPGLGTSGTRVLLFLMCQILYNVVDPTYIKKSATSQSKHAARFLRLAMASIMDILKIKPFVAVSVGQLLWGYEDPLLKLAKDVVPKEQKLPYEEFGLFYGKNGTSPDIVTMFSGAKDMAHYGIFDRYNMRERLPHWTTDECNSIAGSDGSIFPPHITKNDTLMVYDKDLCRLLPLRFLHEVESNAGVQGYRFTPPEDVFAADEHNKCFCPAGPPCAPHGLFNVSLCQYDSPIMLSFPHFYLADESLRAAVEGISPPVPDKHRLYIDVQPEMGIAMRARARIQINLAVSQVVDIKQVANFPDIVFPILWFEEGINELPEQVSSLLRLATRVPPVARSALGWGLSALGLLLILLAVTCLIRSSHRQSTLRLEGHAVAKAPPAKTPGKENGYELNNRR</sequence>
<dbReference type="Pfam" id="PF01130">
    <property type="entry name" value="CD36"/>
    <property type="match status" value="1"/>
</dbReference>
<protein>
    <recommendedName>
        <fullName evidence="11">Scavenger receptor class B member 1</fullName>
    </recommendedName>
    <alternativeName>
        <fullName evidence="12">SR-BI</fullName>
    </alternativeName>
</protein>
<feature type="region of interest" description="Disordered" evidence="13">
    <location>
        <begin position="564"/>
        <end position="585"/>
    </location>
</feature>
<evidence type="ECO:0000256" key="7">
    <source>
        <dbReference type="ARBA" id="ARBA00023136"/>
    </source>
</evidence>
<dbReference type="EMBL" id="KQ460152">
    <property type="protein sequence ID" value="KPJ17344.1"/>
    <property type="molecule type" value="Genomic_DNA"/>
</dbReference>
<comment type="subcellular location">
    <subcellularLocation>
        <location evidence="2">Cell membrane</location>
        <topology evidence="2">Multi-pass membrane protein</topology>
    </subcellularLocation>
    <subcellularLocation>
        <location evidence="1">Membrane</location>
        <location evidence="1">Caveola</location>
        <topology evidence="1">Multi-pass membrane protein</topology>
    </subcellularLocation>
</comment>
<proteinExistence type="inferred from homology"/>
<dbReference type="PRINTS" id="PR01609">
    <property type="entry name" value="CD36FAMILY"/>
</dbReference>